<evidence type="ECO:0008006" key="5">
    <source>
        <dbReference type="Google" id="ProtNLM"/>
    </source>
</evidence>
<accession>A0AAN7U4B8</accession>
<comment type="caution">
    <text evidence="3">The sequence shown here is derived from an EMBL/GenBank/DDBJ whole genome shotgun (WGS) entry which is preliminary data.</text>
</comment>
<name>A0AAN7U4B8_9MYCE</name>
<dbReference type="AlphaFoldDB" id="A0AAN7U4B8"/>
<feature type="transmembrane region" description="Helical" evidence="2">
    <location>
        <begin position="470"/>
        <end position="488"/>
    </location>
</feature>
<proteinExistence type="predicted"/>
<keyword evidence="2" id="KW-1133">Transmembrane helix</keyword>
<feature type="transmembrane region" description="Helical" evidence="2">
    <location>
        <begin position="173"/>
        <end position="192"/>
    </location>
</feature>
<gene>
    <name evidence="3" type="ORF">RB653_007657</name>
</gene>
<feature type="transmembrane region" description="Helical" evidence="2">
    <location>
        <begin position="436"/>
        <end position="458"/>
    </location>
</feature>
<evidence type="ECO:0000256" key="2">
    <source>
        <dbReference type="SAM" id="Phobius"/>
    </source>
</evidence>
<feature type="compositionally biased region" description="Low complexity" evidence="1">
    <location>
        <begin position="217"/>
        <end position="227"/>
    </location>
</feature>
<feature type="region of interest" description="Disordered" evidence="1">
    <location>
        <begin position="200"/>
        <end position="237"/>
    </location>
</feature>
<reference evidence="3 4" key="1">
    <citation type="submission" date="2023-11" db="EMBL/GenBank/DDBJ databases">
        <title>Dfirmibasis_genome.</title>
        <authorList>
            <person name="Edelbroek B."/>
            <person name="Kjellin J."/>
            <person name="Jerlstrom-Hultqvist J."/>
            <person name="Soderbom F."/>
        </authorList>
    </citation>
    <scope>NUCLEOTIDE SEQUENCE [LARGE SCALE GENOMIC DNA]</scope>
    <source>
        <strain evidence="3 4">TNS-C-14</strain>
    </source>
</reference>
<dbReference type="EMBL" id="JAVFKY010000005">
    <property type="protein sequence ID" value="KAK5576513.1"/>
    <property type="molecule type" value="Genomic_DNA"/>
</dbReference>
<dbReference type="Proteomes" id="UP001344447">
    <property type="component" value="Unassembled WGS sequence"/>
</dbReference>
<feature type="transmembrane region" description="Helical" evidence="2">
    <location>
        <begin position="146"/>
        <end position="167"/>
    </location>
</feature>
<feature type="compositionally biased region" description="Low complexity" evidence="1">
    <location>
        <begin position="280"/>
        <end position="300"/>
    </location>
</feature>
<sequence>MASTAKPNIGILIATQLVSVIGDSFGQRCSRVNYKHSTRHMMIGLCLMTAVQMFVIMGILQLSLPTSITGAIYIDNIKVDCYKELDIEGKIMDCTPLNCTVIPCKSQGPFSMFRSIGLHPFLLTNGLMNIIYYNGEVFLYKEPLGLLFLVISALSSTFLINPMNIIFGEPINQPIPLLIYLFGIGGSILSVIEFTPKKKKTESEIAEEEEKKTLLDSSNNNSNNNSSGADKQPLLLNDDNDDIEVFSENVNEGSVSSNTHFRNNKQKKVQSIENIDDSPSSSSSSSSNNNNNNSNNNNNNNVEIEEEKEISPQHVIIENSINNSEIVNSNDNNNEKSKGIEIGKIIIRGIKIFIPLVMLAIANALWMETSLFYNDQFRTNAFGYNSLDQSLLPFYLFPFMILVDFVKPLKRTFLNDSDQNESLIQAVKSTWKETNLITLFIYRLLINGRAIMYFYLAIQYDLTMVYLESTLVRVVMNWFGAIVLNLLLPKWINATPEERKKTFHPINLLLKCVGTAGVVVSLIILNK</sequence>
<feature type="transmembrane region" description="Helical" evidence="2">
    <location>
        <begin position="345"/>
        <end position="367"/>
    </location>
</feature>
<evidence type="ECO:0000256" key="1">
    <source>
        <dbReference type="SAM" id="MobiDB-lite"/>
    </source>
</evidence>
<keyword evidence="2" id="KW-0812">Transmembrane</keyword>
<feature type="transmembrane region" description="Helical" evidence="2">
    <location>
        <begin position="116"/>
        <end position="134"/>
    </location>
</feature>
<keyword evidence="4" id="KW-1185">Reference proteome</keyword>
<keyword evidence="2" id="KW-0472">Membrane</keyword>
<organism evidence="3 4">
    <name type="scientific">Dictyostelium firmibasis</name>
    <dbReference type="NCBI Taxonomy" id="79012"/>
    <lineage>
        <taxon>Eukaryota</taxon>
        <taxon>Amoebozoa</taxon>
        <taxon>Evosea</taxon>
        <taxon>Eumycetozoa</taxon>
        <taxon>Dictyostelia</taxon>
        <taxon>Dictyosteliales</taxon>
        <taxon>Dictyosteliaceae</taxon>
        <taxon>Dictyostelium</taxon>
    </lineage>
</organism>
<protein>
    <recommendedName>
        <fullName evidence="5">Transmembrane protein</fullName>
    </recommendedName>
</protein>
<feature type="transmembrane region" description="Helical" evidence="2">
    <location>
        <begin position="41"/>
        <end position="60"/>
    </location>
</feature>
<feature type="transmembrane region" description="Helical" evidence="2">
    <location>
        <begin position="508"/>
        <end position="525"/>
    </location>
</feature>
<evidence type="ECO:0000313" key="3">
    <source>
        <dbReference type="EMBL" id="KAK5576513.1"/>
    </source>
</evidence>
<evidence type="ECO:0000313" key="4">
    <source>
        <dbReference type="Proteomes" id="UP001344447"/>
    </source>
</evidence>
<feature type="compositionally biased region" description="Polar residues" evidence="1">
    <location>
        <begin position="269"/>
        <end position="279"/>
    </location>
</feature>
<feature type="region of interest" description="Disordered" evidence="1">
    <location>
        <begin position="250"/>
        <end position="300"/>
    </location>
</feature>